<feature type="region of interest" description="Disordered" evidence="8">
    <location>
        <begin position="1"/>
        <end position="78"/>
    </location>
</feature>
<protein>
    <recommendedName>
        <fullName evidence="7">Endolytic murein transglycosylase</fullName>
        <ecNumber evidence="7">4.2.2.29</ecNumber>
    </recommendedName>
    <alternativeName>
        <fullName evidence="7">Peptidoglycan lytic transglycosylase</fullName>
    </alternativeName>
    <alternativeName>
        <fullName evidence="7">Peptidoglycan polymerization terminase</fullName>
    </alternativeName>
</protein>
<dbReference type="AlphaFoldDB" id="A0A430AEN8"/>
<keyword evidence="6 7" id="KW-0961">Cell wall biogenesis/degradation</keyword>
<keyword evidence="4 7" id="KW-0472">Membrane</keyword>
<comment type="subcellular location">
    <subcellularLocation>
        <location evidence="7">Cell membrane</location>
        <topology evidence="7">Single-pass membrane protein</topology>
    </subcellularLocation>
</comment>
<dbReference type="EC" id="4.2.2.29" evidence="7"/>
<comment type="function">
    <text evidence="7">Functions as a peptidoglycan terminase that cleaves nascent peptidoglycan strands endolytically to terminate their elongation.</text>
</comment>
<dbReference type="HAMAP" id="MF_02065">
    <property type="entry name" value="MltG"/>
    <property type="match status" value="1"/>
</dbReference>
<dbReference type="PANTHER" id="PTHR30518">
    <property type="entry name" value="ENDOLYTIC MUREIN TRANSGLYCOSYLASE"/>
    <property type="match status" value="1"/>
</dbReference>
<comment type="catalytic activity">
    <reaction evidence="7">
        <text>a peptidoglycan chain = a peptidoglycan chain with N-acetyl-1,6-anhydromuramyl-[peptide] at the reducing end + a peptidoglycan chain with N-acetylglucosamine at the non-reducing end.</text>
        <dbReference type="EC" id="4.2.2.29"/>
    </reaction>
</comment>
<evidence type="ECO:0000256" key="4">
    <source>
        <dbReference type="ARBA" id="ARBA00023136"/>
    </source>
</evidence>
<evidence type="ECO:0000256" key="1">
    <source>
        <dbReference type="ARBA" id="ARBA00022475"/>
    </source>
</evidence>
<evidence type="ECO:0000256" key="5">
    <source>
        <dbReference type="ARBA" id="ARBA00023239"/>
    </source>
</evidence>
<keyword evidence="2 7" id="KW-0812">Transmembrane</keyword>
<comment type="similarity">
    <text evidence="7">Belongs to the transglycosylase MltG family.</text>
</comment>
<dbReference type="Pfam" id="PF02618">
    <property type="entry name" value="YceG"/>
    <property type="match status" value="1"/>
</dbReference>
<dbReference type="NCBIfam" id="TIGR00247">
    <property type="entry name" value="endolytic transglycosylase MltG"/>
    <property type="match status" value="1"/>
</dbReference>
<dbReference type="PANTHER" id="PTHR30518:SF2">
    <property type="entry name" value="ENDOLYTIC MUREIN TRANSGLYCOSYLASE"/>
    <property type="match status" value="1"/>
</dbReference>
<name>A0A430AEN8_9ENTE</name>
<gene>
    <name evidence="7" type="primary">mltG</name>
    <name evidence="9" type="ORF">CBF30_11305</name>
</gene>
<feature type="compositionally biased region" description="Basic and acidic residues" evidence="8">
    <location>
        <begin position="1"/>
        <end position="16"/>
    </location>
</feature>
<comment type="caution">
    <text evidence="9">The sequence shown here is derived from an EMBL/GenBank/DDBJ whole genome shotgun (WGS) entry which is preliminary data.</text>
</comment>
<dbReference type="GO" id="GO:0071555">
    <property type="term" value="P:cell wall organization"/>
    <property type="evidence" value="ECO:0007669"/>
    <property type="project" value="UniProtKB-KW"/>
</dbReference>
<evidence type="ECO:0000256" key="3">
    <source>
        <dbReference type="ARBA" id="ARBA00022989"/>
    </source>
</evidence>
<feature type="compositionally biased region" description="Polar residues" evidence="8">
    <location>
        <begin position="18"/>
        <end position="32"/>
    </location>
</feature>
<proteinExistence type="inferred from homology"/>
<keyword evidence="1 7" id="KW-1003">Cell membrane</keyword>
<evidence type="ECO:0000256" key="6">
    <source>
        <dbReference type="ARBA" id="ARBA00023316"/>
    </source>
</evidence>
<dbReference type="Gene3D" id="3.30.1490.480">
    <property type="entry name" value="Endolytic murein transglycosylase"/>
    <property type="match status" value="1"/>
</dbReference>
<evidence type="ECO:0000313" key="10">
    <source>
        <dbReference type="Proteomes" id="UP000288669"/>
    </source>
</evidence>
<feature type="transmembrane region" description="Helical" evidence="7">
    <location>
        <begin position="90"/>
        <end position="113"/>
    </location>
</feature>
<dbReference type="Proteomes" id="UP000288669">
    <property type="component" value="Unassembled WGS sequence"/>
</dbReference>
<reference evidence="9 10" key="1">
    <citation type="submission" date="2017-05" db="EMBL/GenBank/DDBJ databases">
        <title>Vagococcus spp. assemblies.</title>
        <authorList>
            <person name="Gulvik C.A."/>
        </authorList>
    </citation>
    <scope>NUCLEOTIDE SEQUENCE [LARGE SCALE GENOMIC DNA]</scope>
    <source>
        <strain evidence="9 10">DSM 24756</strain>
    </source>
</reference>
<accession>A0A430AEN8</accession>
<dbReference type="GO" id="GO:0008932">
    <property type="term" value="F:lytic endotransglycosylase activity"/>
    <property type="evidence" value="ECO:0007669"/>
    <property type="project" value="UniProtKB-UniRule"/>
</dbReference>
<sequence>MADNSKDPFQNRKDNQEDIQNLDNQKSKTLNVDQEEFQEKNIDEEQVDKDHTKEKEGGEESITPSRNKRKESMEKQVKMKNKEDKMVRKIVTIVVSVLVLCIVVAGISFYFYFKAGLEPLNKENKSLIQVEIPSGTTSKGIGSILEEKKVIKSGFVFSYYIKKNNLSDFKAGYYQFSPSMTLSEISALLQEGGTADPEALADAKIQIPEGYSLEQIATLIGKKTKFSKDDVLALLKDETFFNKMLKKYPQLLTSTSEVNNTRYKLEGYLFPATYNYYKKNSLESLIEQMIKASNNVMEKYYDKITQSKKSVQQTLTLASLVEKEGVTTADRQKIAQVFYNRMDKEMPLQSDISVLYALGTHKEFLSNKDTQVDSPYNLYLNKGYGPGPFNNPSEDAIMAVLNPDINVSDLYFLADTSTGKVYFAKTYEEHLKLKKQYIDDKTK</sequence>
<feature type="compositionally biased region" description="Basic and acidic residues" evidence="8">
    <location>
        <begin position="37"/>
        <end position="58"/>
    </location>
</feature>
<dbReference type="InterPro" id="IPR003770">
    <property type="entry name" value="MLTG-like"/>
</dbReference>
<evidence type="ECO:0000256" key="2">
    <source>
        <dbReference type="ARBA" id="ARBA00022692"/>
    </source>
</evidence>
<dbReference type="EMBL" id="NGJZ01000005">
    <property type="protein sequence ID" value="RSU05893.1"/>
    <property type="molecule type" value="Genomic_DNA"/>
</dbReference>
<dbReference type="CDD" id="cd08010">
    <property type="entry name" value="MltG_like"/>
    <property type="match status" value="1"/>
</dbReference>
<evidence type="ECO:0000313" key="9">
    <source>
        <dbReference type="EMBL" id="RSU05893.1"/>
    </source>
</evidence>
<keyword evidence="10" id="KW-1185">Reference proteome</keyword>
<dbReference type="GO" id="GO:0009252">
    <property type="term" value="P:peptidoglycan biosynthetic process"/>
    <property type="evidence" value="ECO:0007669"/>
    <property type="project" value="UniProtKB-UniRule"/>
</dbReference>
<keyword evidence="5 7" id="KW-0456">Lyase</keyword>
<dbReference type="GO" id="GO:0005886">
    <property type="term" value="C:plasma membrane"/>
    <property type="evidence" value="ECO:0007669"/>
    <property type="project" value="UniProtKB-SubCell"/>
</dbReference>
<evidence type="ECO:0000256" key="8">
    <source>
        <dbReference type="SAM" id="MobiDB-lite"/>
    </source>
</evidence>
<evidence type="ECO:0000256" key="7">
    <source>
        <dbReference type="HAMAP-Rule" id="MF_02065"/>
    </source>
</evidence>
<feature type="site" description="Important for catalytic activity" evidence="7">
    <location>
        <position position="324"/>
    </location>
</feature>
<organism evidence="9 10">
    <name type="scientific">Vagococcus entomophilus</name>
    <dbReference type="NCBI Taxonomy" id="1160095"/>
    <lineage>
        <taxon>Bacteria</taxon>
        <taxon>Bacillati</taxon>
        <taxon>Bacillota</taxon>
        <taxon>Bacilli</taxon>
        <taxon>Lactobacillales</taxon>
        <taxon>Enterococcaceae</taxon>
        <taxon>Vagococcus</taxon>
    </lineage>
</organism>
<keyword evidence="3 7" id="KW-1133">Transmembrane helix</keyword>